<dbReference type="InParanoid" id="D2V684"/>
<name>D2V684_NAEGR</name>
<organism evidence="3">
    <name type="scientific">Naegleria gruberi</name>
    <name type="common">Amoeba</name>
    <dbReference type="NCBI Taxonomy" id="5762"/>
    <lineage>
        <taxon>Eukaryota</taxon>
        <taxon>Discoba</taxon>
        <taxon>Heterolobosea</taxon>
        <taxon>Tetramitia</taxon>
        <taxon>Eutetramitia</taxon>
        <taxon>Vahlkampfiidae</taxon>
        <taxon>Naegleria</taxon>
    </lineage>
</organism>
<dbReference type="Pfam" id="PF00168">
    <property type="entry name" value="C2"/>
    <property type="match status" value="1"/>
</dbReference>
<proteinExistence type="predicted"/>
<dbReference type="PRINTS" id="PR00360">
    <property type="entry name" value="C2DOMAIN"/>
</dbReference>
<dbReference type="Proteomes" id="UP000006671">
    <property type="component" value="Unassembled WGS sequence"/>
</dbReference>
<gene>
    <name evidence="2" type="ORF">NAEGRDRAFT_64344</name>
</gene>
<dbReference type="PANTHER" id="PTHR46980">
    <property type="entry name" value="TRICALBIN-1-RELATED"/>
    <property type="match status" value="1"/>
</dbReference>
<dbReference type="GeneID" id="8849538"/>
<dbReference type="SUPFAM" id="SSF49562">
    <property type="entry name" value="C2 domain (Calcium/lipid-binding domain, CaLB)"/>
    <property type="match status" value="1"/>
</dbReference>
<evidence type="ECO:0000259" key="1">
    <source>
        <dbReference type="PROSITE" id="PS50004"/>
    </source>
</evidence>
<dbReference type="InterPro" id="IPR035892">
    <property type="entry name" value="C2_domain_sf"/>
</dbReference>
<dbReference type="VEuPathDB" id="AmoebaDB:NAEGRDRAFT_64344"/>
<feature type="domain" description="C2" evidence="1">
    <location>
        <begin position="1"/>
        <end position="110"/>
    </location>
</feature>
<dbReference type="Gene3D" id="2.60.40.150">
    <property type="entry name" value="C2 domain"/>
    <property type="match status" value="1"/>
</dbReference>
<dbReference type="EMBL" id="GG738853">
    <property type="protein sequence ID" value="EFC47791.1"/>
    <property type="molecule type" value="Genomic_DNA"/>
</dbReference>
<dbReference type="InterPro" id="IPR052455">
    <property type="entry name" value="Tricalbin_domain"/>
</dbReference>
<evidence type="ECO:0000313" key="2">
    <source>
        <dbReference type="EMBL" id="EFC47791.1"/>
    </source>
</evidence>
<dbReference type="PANTHER" id="PTHR46980:SF2">
    <property type="entry name" value="TRICALBIN-1-RELATED"/>
    <property type="match status" value="1"/>
</dbReference>
<accession>D2V684</accession>
<dbReference type="eggNOG" id="KOG1030">
    <property type="taxonomic scope" value="Eukaryota"/>
</dbReference>
<dbReference type="AlphaFoldDB" id="D2V684"/>
<protein>
    <submittedName>
        <fullName evidence="2">Predicted protein</fullName>
    </submittedName>
</protein>
<dbReference type="RefSeq" id="XP_002680535.1">
    <property type="nucleotide sequence ID" value="XM_002680489.1"/>
</dbReference>
<dbReference type="KEGG" id="ngr:NAEGRDRAFT_64344"/>
<sequence>MGFGYQHRLHVTIEAGVDLVGADRNGLSDPYCKIIVNGALPRKTKTIKKTLNPVWNETFKFYAIYTTVKLKLKFEVFDWDFILKDDFIGRASLDIDSNDIQLDKEYTQILKLQDTNSGSIKIKYVIMEGLDPSVKHTITRSVTPSPRQQEATPVVVEKAIPIARKVPETPSPITISTFMEPLEEFEDEETKPIDDFEVEMEKRAIELMEPLEDIKTEEQEPVEVVNKEVDERKAEENIVNDGMIYWNELNENFAPYLPSEFTMLSTHASNSELLAAFSSLSDNDIIYVSYKDIRGYDFQDAHHAYMETYITGSTAAAEEAGDEMEILYREKDITDICEEKYTHLYETRCQTANKESGKIVQQICISGLAKCEVMVGFELITSQIESIDDKYLILMRIIQNTKVSNTVEGHSE</sequence>
<dbReference type="InterPro" id="IPR000008">
    <property type="entry name" value="C2_dom"/>
</dbReference>
<dbReference type="PROSITE" id="PS50004">
    <property type="entry name" value="C2"/>
    <property type="match status" value="1"/>
</dbReference>
<evidence type="ECO:0000313" key="3">
    <source>
        <dbReference type="Proteomes" id="UP000006671"/>
    </source>
</evidence>
<reference evidence="2 3" key="1">
    <citation type="journal article" date="2010" name="Cell">
        <title>The genome of Naegleria gruberi illuminates early eukaryotic versatility.</title>
        <authorList>
            <person name="Fritz-Laylin L.K."/>
            <person name="Prochnik S.E."/>
            <person name="Ginger M.L."/>
            <person name="Dacks J.B."/>
            <person name="Carpenter M.L."/>
            <person name="Field M.C."/>
            <person name="Kuo A."/>
            <person name="Paredez A."/>
            <person name="Chapman J."/>
            <person name="Pham J."/>
            <person name="Shu S."/>
            <person name="Neupane R."/>
            <person name="Cipriano M."/>
            <person name="Mancuso J."/>
            <person name="Tu H."/>
            <person name="Salamov A."/>
            <person name="Lindquist E."/>
            <person name="Shapiro H."/>
            <person name="Lucas S."/>
            <person name="Grigoriev I.V."/>
            <person name="Cande W.Z."/>
            <person name="Fulton C."/>
            <person name="Rokhsar D.S."/>
            <person name="Dawson S.C."/>
        </authorList>
    </citation>
    <scope>NUCLEOTIDE SEQUENCE [LARGE SCALE GENOMIC DNA]</scope>
    <source>
        <strain evidence="2 3">NEG-M</strain>
    </source>
</reference>
<keyword evidence="3" id="KW-1185">Reference proteome</keyword>
<dbReference type="SMART" id="SM00239">
    <property type="entry name" value="C2"/>
    <property type="match status" value="1"/>
</dbReference>
<dbReference type="OrthoDB" id="423283at2759"/>